<dbReference type="Gene3D" id="1.10.600.10">
    <property type="entry name" value="Farnesyl Diphosphate Synthase"/>
    <property type="match status" value="1"/>
</dbReference>
<dbReference type="SFLD" id="SFLDG01212">
    <property type="entry name" value="Phytoene_synthase_like"/>
    <property type="match status" value="1"/>
</dbReference>
<accession>E6PYZ3</accession>
<dbReference type="InterPro" id="IPR044843">
    <property type="entry name" value="Trans_IPPS_bact-type"/>
</dbReference>
<dbReference type="GO" id="GO:0008299">
    <property type="term" value="P:isoprenoid biosynthetic process"/>
    <property type="evidence" value="ECO:0007669"/>
    <property type="project" value="UniProtKB-ARBA"/>
</dbReference>
<dbReference type="AlphaFoldDB" id="E6PYZ3"/>
<dbReference type="InterPro" id="IPR019845">
    <property type="entry name" value="Squalene/phytoene_synthase_CS"/>
</dbReference>
<dbReference type="Pfam" id="PF00494">
    <property type="entry name" value="SQS_PSY"/>
    <property type="match status" value="1"/>
</dbReference>
<evidence type="ECO:0000256" key="1">
    <source>
        <dbReference type="ARBA" id="ARBA00022679"/>
    </source>
</evidence>
<gene>
    <name evidence="2" type="ORF">CARN3_1147</name>
</gene>
<dbReference type="InterPro" id="IPR002060">
    <property type="entry name" value="Squ/phyt_synthse"/>
</dbReference>
<dbReference type="GO" id="GO:0004311">
    <property type="term" value="F:geranylgeranyl diphosphate synthase activity"/>
    <property type="evidence" value="ECO:0007669"/>
    <property type="project" value="InterPro"/>
</dbReference>
<keyword evidence="1 2" id="KW-0808">Transferase</keyword>
<dbReference type="PANTHER" id="PTHR31480">
    <property type="entry name" value="BIFUNCTIONAL LYCOPENE CYCLASE/PHYTOENE SYNTHASE"/>
    <property type="match status" value="1"/>
</dbReference>
<comment type="caution">
    <text evidence="2">The sequence shown here is derived from an EMBL/GenBank/DDBJ whole genome shotgun (WGS) entry which is preliminary data.</text>
</comment>
<dbReference type="EC" id="2.5.1.-" evidence="2"/>
<dbReference type="InterPro" id="IPR008949">
    <property type="entry name" value="Isoprenoid_synthase_dom_sf"/>
</dbReference>
<evidence type="ECO:0000313" key="2">
    <source>
        <dbReference type="EMBL" id="CBI00152.1"/>
    </source>
</evidence>
<name>E6PYZ3_9ZZZZ</name>
<dbReference type="EMBL" id="CABN01000098">
    <property type="protein sequence ID" value="CBI00152.1"/>
    <property type="molecule type" value="Genomic_DNA"/>
</dbReference>
<reference evidence="2" key="1">
    <citation type="submission" date="2009-10" db="EMBL/GenBank/DDBJ databases">
        <title>Diversity of trophic interactions inside an arsenic-rich microbial ecosystem.</title>
        <authorList>
            <person name="Bertin P.N."/>
            <person name="Heinrich-Salmeron A."/>
            <person name="Pelletier E."/>
            <person name="Goulhen-Chollet F."/>
            <person name="Arsene-Ploetze F."/>
            <person name="Gallien S."/>
            <person name="Calteau A."/>
            <person name="Vallenet D."/>
            <person name="Casiot C."/>
            <person name="Chane-Woon-Ming B."/>
            <person name="Giloteaux L."/>
            <person name="Barakat M."/>
            <person name="Bonnefoy V."/>
            <person name="Bruneel O."/>
            <person name="Chandler M."/>
            <person name="Cleiss J."/>
            <person name="Duran R."/>
            <person name="Elbaz-Poulichet F."/>
            <person name="Fonknechten N."/>
            <person name="Lauga B."/>
            <person name="Mornico D."/>
            <person name="Ortet P."/>
            <person name="Schaeffer C."/>
            <person name="Siguier P."/>
            <person name="Alexander Thil Smith A."/>
            <person name="Van Dorsselaer A."/>
            <person name="Weissenbach J."/>
            <person name="Medigue C."/>
            <person name="Le Paslier D."/>
        </authorList>
    </citation>
    <scope>NUCLEOTIDE SEQUENCE</scope>
</reference>
<protein>
    <submittedName>
        <fullName evidence="2">Putative phytoene synthase CrtB-like</fullName>
        <ecNumber evidence="2">2.5.1.-</ecNumber>
    </submittedName>
</protein>
<dbReference type="SUPFAM" id="SSF48576">
    <property type="entry name" value="Terpenoid synthases"/>
    <property type="match status" value="1"/>
</dbReference>
<dbReference type="PROSITE" id="PS01044">
    <property type="entry name" value="SQUALEN_PHYTOEN_SYN_1"/>
    <property type="match status" value="1"/>
</dbReference>
<dbReference type="SFLD" id="SFLDG01018">
    <property type="entry name" value="Squalene/Phytoene_Synthase_Lik"/>
    <property type="match status" value="1"/>
</dbReference>
<sequence>MIVQSAPETAETAKASSTELLTAYRICRAIAKREAKNFYYAFVALPADRRDAICAVYAFMRRADDLADDESFTREQRRCQLNSWLDEWHKARSGAATDDLVFIAVRDAASRFSIPYSLLDELVAGTTMDLDETAASRAGLPDTYADFNELYRYCYLVASVVGLVCIRIFGYSDPRAEKLAEHTGIAFQLTNILRDIAEDAERNRIYLPLTDLAQHNVTILQIRHRSGQGITAAERALFQSIGARAEEYYRAARELLPLIDPASRPALWVLVTIYHRLLRRVQSADYDVISERISVPRWQKLAILFCGLTWMTATRLRLRIFSK</sequence>
<dbReference type="InterPro" id="IPR033904">
    <property type="entry name" value="Trans_IPPS_HH"/>
</dbReference>
<organism evidence="2">
    <name type="scientific">mine drainage metagenome</name>
    <dbReference type="NCBI Taxonomy" id="410659"/>
    <lineage>
        <taxon>unclassified sequences</taxon>
        <taxon>metagenomes</taxon>
        <taxon>ecological metagenomes</taxon>
    </lineage>
</organism>
<dbReference type="GO" id="GO:0051996">
    <property type="term" value="F:squalene synthase [NAD(P)H] activity"/>
    <property type="evidence" value="ECO:0007669"/>
    <property type="project" value="InterPro"/>
</dbReference>
<dbReference type="CDD" id="cd00683">
    <property type="entry name" value="Trans_IPPS_HH"/>
    <property type="match status" value="1"/>
</dbReference>
<dbReference type="SFLD" id="SFLDS00005">
    <property type="entry name" value="Isoprenoid_Synthase_Type_I"/>
    <property type="match status" value="1"/>
</dbReference>
<proteinExistence type="predicted"/>